<name>C6BPJ5_RALP1</name>
<organism evidence="1">
    <name type="scientific">Ralstonia pickettii (strain 12D)</name>
    <dbReference type="NCBI Taxonomy" id="428406"/>
    <lineage>
        <taxon>Bacteria</taxon>
        <taxon>Pseudomonadati</taxon>
        <taxon>Pseudomonadota</taxon>
        <taxon>Betaproteobacteria</taxon>
        <taxon>Burkholderiales</taxon>
        <taxon>Burkholderiaceae</taxon>
        <taxon>Ralstonia</taxon>
    </lineage>
</organism>
<evidence type="ECO:0000313" key="1">
    <source>
        <dbReference type="EMBL" id="ACS66119.1"/>
    </source>
</evidence>
<reference evidence="1" key="1">
    <citation type="submission" date="2009-06" db="EMBL/GenBank/DDBJ databases">
        <title>Complete sequence plasmid 1 of Ralstonia pickettii 12D.</title>
        <authorList>
            <consortium name="US DOE Joint Genome Institute"/>
            <person name="Lucas S."/>
            <person name="Copeland A."/>
            <person name="Lapidus A."/>
            <person name="Glavina del Rio T."/>
            <person name="Dalin E."/>
            <person name="Tice H."/>
            <person name="Bruce D."/>
            <person name="Goodwin L."/>
            <person name="Pitluck S."/>
            <person name="Sims D."/>
            <person name="Meincke L."/>
            <person name="Brettin T."/>
            <person name="Detter J.C."/>
            <person name="Han C."/>
            <person name="Larimer F."/>
            <person name="Land M."/>
            <person name="Hauser L."/>
            <person name="Kyrpides N."/>
            <person name="Ovchinnikova G."/>
            <person name="Marsh T."/>
            <person name="Richardson P."/>
        </authorList>
    </citation>
    <scope>NUCLEOTIDE SEQUENCE [LARGE SCALE GENOMIC DNA]</scope>
    <source>
        <plasmid evidence="1">12D</plasmid>
        <plasmid evidence="1">pRp12D01</plasmid>
    </source>
</reference>
<sequence length="135" mass="14820">MNKFACTASDVSLDAARRAMQKLSRMRRHGSRKVKVAVRKLGSLPPTEAVLEIRAAMRTFDGNQGGCRISGIALTLKDGKFYKNSLGEVEKVKLVDESSSFPFEGVQSLMRFTREGRYVEEPGSACSAFNLVAEA</sequence>
<proteinExistence type="predicted"/>
<accession>C6BPJ5</accession>
<dbReference type="AlphaFoldDB" id="C6BPJ5"/>
<dbReference type="HOGENOM" id="CLU_1884068_0_0_4"/>
<dbReference type="EMBL" id="CP001646">
    <property type="protein sequence ID" value="ACS66119.1"/>
    <property type="molecule type" value="Genomic_DNA"/>
</dbReference>
<gene>
    <name evidence="1" type="ordered locus">Rpic12D_4885</name>
</gene>
<keyword evidence="1" id="KW-0614">Plasmid</keyword>
<geneLocation type="plasmid" evidence="1">
    <name>pRp12D01</name>
</geneLocation>
<dbReference type="KEGG" id="rpf:Rpic12D_4885"/>
<protein>
    <submittedName>
        <fullName evidence="1">Uncharacterized protein</fullName>
    </submittedName>
</protein>